<evidence type="ECO:0000256" key="3">
    <source>
        <dbReference type="SAM" id="MobiDB-lite"/>
    </source>
</evidence>
<feature type="domain" description="PIH1D1/2/3 CS-like" evidence="4">
    <location>
        <begin position="266"/>
        <end position="331"/>
    </location>
</feature>
<dbReference type="EMBL" id="BRYA01000124">
    <property type="protein sequence ID" value="GMI40271.1"/>
    <property type="molecule type" value="Genomic_DNA"/>
</dbReference>
<protein>
    <recommendedName>
        <fullName evidence="4">PIH1D1/2/3 CS-like domain-containing protein</fullName>
    </recommendedName>
</protein>
<dbReference type="InterPro" id="IPR041442">
    <property type="entry name" value="PIH1D1/2/3_CS-like"/>
</dbReference>
<feature type="compositionally biased region" description="Polar residues" evidence="3">
    <location>
        <begin position="251"/>
        <end position="260"/>
    </location>
</feature>
<comment type="caution">
    <text evidence="5">The sequence shown here is derived from an EMBL/GenBank/DDBJ whole genome shotgun (WGS) entry which is preliminary data.</text>
</comment>
<feature type="region of interest" description="Disordered" evidence="3">
    <location>
        <begin position="156"/>
        <end position="222"/>
    </location>
</feature>
<accession>A0A9W7G8W3</accession>
<dbReference type="Proteomes" id="UP001165065">
    <property type="component" value="Unassembled WGS sequence"/>
</dbReference>
<keyword evidence="2" id="KW-0175">Coiled coil</keyword>
<proteinExistence type="inferred from homology"/>
<name>A0A9W7G8W3_9STRA</name>
<dbReference type="Pfam" id="PF18201">
    <property type="entry name" value="PIH1_CS"/>
    <property type="match status" value="1"/>
</dbReference>
<organism evidence="5 6">
    <name type="scientific">Triparma columacea</name>
    <dbReference type="NCBI Taxonomy" id="722753"/>
    <lineage>
        <taxon>Eukaryota</taxon>
        <taxon>Sar</taxon>
        <taxon>Stramenopiles</taxon>
        <taxon>Ochrophyta</taxon>
        <taxon>Bolidophyceae</taxon>
        <taxon>Parmales</taxon>
        <taxon>Triparmaceae</taxon>
        <taxon>Triparma</taxon>
    </lineage>
</organism>
<evidence type="ECO:0000256" key="1">
    <source>
        <dbReference type="ARBA" id="ARBA00008511"/>
    </source>
</evidence>
<feature type="region of interest" description="Disordered" evidence="3">
    <location>
        <begin position="234"/>
        <end position="260"/>
    </location>
</feature>
<gene>
    <name evidence="5" type="ORF">TrCOL_g57</name>
</gene>
<evidence type="ECO:0000259" key="4">
    <source>
        <dbReference type="Pfam" id="PF18201"/>
    </source>
</evidence>
<dbReference type="OrthoDB" id="200787at2759"/>
<feature type="coiled-coil region" evidence="2">
    <location>
        <begin position="75"/>
        <end position="102"/>
    </location>
</feature>
<dbReference type="AlphaFoldDB" id="A0A9W7G8W3"/>
<keyword evidence="6" id="KW-1185">Reference proteome</keyword>
<evidence type="ECO:0000256" key="2">
    <source>
        <dbReference type="SAM" id="Coils"/>
    </source>
</evidence>
<feature type="compositionally biased region" description="Acidic residues" evidence="3">
    <location>
        <begin position="162"/>
        <end position="175"/>
    </location>
</feature>
<evidence type="ECO:0000313" key="6">
    <source>
        <dbReference type="Proteomes" id="UP001165065"/>
    </source>
</evidence>
<dbReference type="CDD" id="cd00298">
    <property type="entry name" value="ACD_sHsps_p23-like"/>
    <property type="match status" value="1"/>
</dbReference>
<evidence type="ECO:0000313" key="5">
    <source>
        <dbReference type="EMBL" id="GMI40271.1"/>
    </source>
</evidence>
<sequence>MAGIADSLNYGRFEFVDSDDEDYVEKSILKTALDPNSTSIATRNAAAHALAKKGELPARIGGAPSQIDKTLSATRLKMEAQLTNLTKEMEKLEQQQGQLMNIQSPEEAMDFIEKSGMSPEDIQKMVESTGKADPNLKDVGETTDKVANMAAEISKLAKGEADAPEAVDSDDEEENVGGSANSQATTTNDATKEDLESHGTATKVETRPPQQPAQTSKKAQSDFEKAFAKNKFNNAIANPGSSSGALPPKTKGSTPSHKVHYTDSSFETTVELPGVRRFSDVELMVSRTEFKLEGKGGEEGTWKLGVVWKHEIDEDTVKAKFSKKKSRLTIEGLLL</sequence>
<feature type="compositionally biased region" description="Polar residues" evidence="3">
    <location>
        <begin position="178"/>
        <end position="189"/>
    </location>
</feature>
<comment type="similarity">
    <text evidence="1">Belongs to the PIH1 family.</text>
</comment>
<reference evidence="6" key="1">
    <citation type="journal article" date="2023" name="Commun. Biol.">
        <title>Genome analysis of Parmales, the sister group of diatoms, reveals the evolutionary specialization of diatoms from phago-mixotrophs to photoautotrophs.</title>
        <authorList>
            <person name="Ban H."/>
            <person name="Sato S."/>
            <person name="Yoshikawa S."/>
            <person name="Yamada K."/>
            <person name="Nakamura Y."/>
            <person name="Ichinomiya M."/>
            <person name="Sato N."/>
            <person name="Blanc-Mathieu R."/>
            <person name="Endo H."/>
            <person name="Kuwata A."/>
            <person name="Ogata H."/>
        </authorList>
    </citation>
    <scope>NUCLEOTIDE SEQUENCE [LARGE SCALE GENOMIC DNA]</scope>
</reference>